<dbReference type="GO" id="GO:0005886">
    <property type="term" value="C:plasma membrane"/>
    <property type="evidence" value="ECO:0007669"/>
    <property type="project" value="UniProtKB-SubCell"/>
</dbReference>
<feature type="transmembrane region" description="Helical" evidence="10">
    <location>
        <begin position="131"/>
        <end position="149"/>
    </location>
</feature>
<organism evidence="11 12">
    <name type="scientific">Asbolus verrucosus</name>
    <name type="common">Desert ironclad beetle</name>
    <dbReference type="NCBI Taxonomy" id="1661398"/>
    <lineage>
        <taxon>Eukaryota</taxon>
        <taxon>Metazoa</taxon>
        <taxon>Ecdysozoa</taxon>
        <taxon>Arthropoda</taxon>
        <taxon>Hexapoda</taxon>
        <taxon>Insecta</taxon>
        <taxon>Pterygota</taxon>
        <taxon>Neoptera</taxon>
        <taxon>Endopterygota</taxon>
        <taxon>Coleoptera</taxon>
        <taxon>Polyphaga</taxon>
        <taxon>Cucujiformia</taxon>
        <taxon>Tenebrionidae</taxon>
        <taxon>Pimeliinae</taxon>
        <taxon>Asbolus</taxon>
    </lineage>
</organism>
<evidence type="ECO:0000313" key="11">
    <source>
        <dbReference type="EMBL" id="RZC41413.1"/>
    </source>
</evidence>
<keyword evidence="12" id="KW-1185">Reference proteome</keyword>
<evidence type="ECO:0000256" key="3">
    <source>
        <dbReference type="ARBA" id="ARBA00022606"/>
    </source>
</evidence>
<keyword evidence="3" id="KW-0716">Sensory transduction</keyword>
<feature type="transmembrane region" description="Helical" evidence="10">
    <location>
        <begin position="65"/>
        <end position="89"/>
    </location>
</feature>
<keyword evidence="4 10" id="KW-0812">Transmembrane</keyword>
<reference evidence="11 12" key="1">
    <citation type="submission" date="2017-03" db="EMBL/GenBank/DDBJ databases">
        <title>Genome of the blue death feigning beetle - Asbolus verrucosus.</title>
        <authorList>
            <person name="Rider S.D."/>
        </authorList>
    </citation>
    <scope>NUCLEOTIDE SEQUENCE [LARGE SCALE GENOMIC DNA]</scope>
    <source>
        <strain evidence="11">Butters</strain>
        <tissue evidence="11">Head and leg muscle</tissue>
    </source>
</reference>
<dbReference type="PANTHER" id="PTHR21137:SF35">
    <property type="entry name" value="ODORANT RECEPTOR 19A-RELATED"/>
    <property type="match status" value="1"/>
</dbReference>
<sequence>MEKYDWKVTINNNLKRLRIVGLWPAGDEPYKRNFYSLYSGFVLIVFTFGHVFWQTCNVASTFDDLDALTGMLYVTTSEFLIAIKAYFAVKNMPILKKLMITLNCDLFQPRHPKQLDRIKSDFRIWRINSNMFWATAWMAVIFWSTYPVLDKSIKDKRLPFLAWYPYNTKVSPNYELTYVYQCFGVAFSASTSVTVDSLIAALHMYIGAQFVILCDDIRHIFDRIEGESTDFVKKLLKCVEHHRAILEFYEHTKKFTNWIVFGQFFISTLALAITMFRLTTINLFSTEFIAITGYLGAAAVQIFLYCWFGNEVEVKSSQIPYAVFESNWTEASMEMKKLLIIFTERNQKPLKVMAMDLFFLNLDIFM</sequence>
<dbReference type="AlphaFoldDB" id="A0A482WA70"/>
<comment type="subcellular location">
    <subcellularLocation>
        <location evidence="1">Cell membrane</location>
        <topology evidence="1">Multi-pass membrane protein</topology>
    </subcellularLocation>
</comment>
<evidence type="ECO:0000256" key="4">
    <source>
        <dbReference type="ARBA" id="ARBA00022692"/>
    </source>
</evidence>
<keyword evidence="9" id="KW-0807">Transducer</keyword>
<evidence type="ECO:0000256" key="5">
    <source>
        <dbReference type="ARBA" id="ARBA00022725"/>
    </source>
</evidence>
<keyword evidence="6 10" id="KW-1133">Transmembrane helix</keyword>
<dbReference type="Proteomes" id="UP000292052">
    <property type="component" value="Unassembled WGS sequence"/>
</dbReference>
<evidence type="ECO:0000313" key="12">
    <source>
        <dbReference type="Proteomes" id="UP000292052"/>
    </source>
</evidence>
<evidence type="ECO:0000256" key="1">
    <source>
        <dbReference type="ARBA" id="ARBA00004651"/>
    </source>
</evidence>
<keyword evidence="2" id="KW-1003">Cell membrane</keyword>
<evidence type="ECO:0000256" key="10">
    <source>
        <dbReference type="SAM" id="Phobius"/>
    </source>
</evidence>
<keyword evidence="8" id="KW-0675">Receptor</keyword>
<feature type="transmembrane region" description="Helical" evidence="10">
    <location>
        <begin position="34"/>
        <end position="53"/>
    </location>
</feature>
<feature type="transmembrane region" description="Helical" evidence="10">
    <location>
        <begin position="288"/>
        <end position="308"/>
    </location>
</feature>
<accession>A0A482WA70</accession>
<dbReference type="PANTHER" id="PTHR21137">
    <property type="entry name" value="ODORANT RECEPTOR"/>
    <property type="match status" value="1"/>
</dbReference>
<protein>
    <submittedName>
        <fullName evidence="11">7tm 6 domain containing protein</fullName>
    </submittedName>
</protein>
<dbReference type="Pfam" id="PF02949">
    <property type="entry name" value="7tm_6"/>
    <property type="match status" value="1"/>
</dbReference>
<comment type="caution">
    <text evidence="11">The sequence shown here is derived from an EMBL/GenBank/DDBJ whole genome shotgun (WGS) entry which is preliminary data.</text>
</comment>
<dbReference type="InterPro" id="IPR004117">
    <property type="entry name" value="7tm6_olfct_rcpt"/>
</dbReference>
<evidence type="ECO:0000256" key="7">
    <source>
        <dbReference type="ARBA" id="ARBA00023136"/>
    </source>
</evidence>
<gene>
    <name evidence="11" type="ORF">BDFB_009433</name>
</gene>
<dbReference type="GO" id="GO:0004984">
    <property type="term" value="F:olfactory receptor activity"/>
    <property type="evidence" value="ECO:0007669"/>
    <property type="project" value="InterPro"/>
</dbReference>
<dbReference type="GO" id="GO:0005549">
    <property type="term" value="F:odorant binding"/>
    <property type="evidence" value="ECO:0007669"/>
    <property type="project" value="InterPro"/>
</dbReference>
<feature type="non-terminal residue" evidence="11">
    <location>
        <position position="366"/>
    </location>
</feature>
<name>A0A482WA70_ASBVE</name>
<evidence type="ECO:0000256" key="2">
    <source>
        <dbReference type="ARBA" id="ARBA00022475"/>
    </source>
</evidence>
<dbReference type="GO" id="GO:0007165">
    <property type="term" value="P:signal transduction"/>
    <property type="evidence" value="ECO:0007669"/>
    <property type="project" value="UniProtKB-KW"/>
</dbReference>
<dbReference type="OrthoDB" id="8191658at2759"/>
<evidence type="ECO:0000256" key="9">
    <source>
        <dbReference type="ARBA" id="ARBA00023224"/>
    </source>
</evidence>
<dbReference type="EMBL" id="QDEB01017375">
    <property type="protein sequence ID" value="RZC41413.1"/>
    <property type="molecule type" value="Genomic_DNA"/>
</dbReference>
<keyword evidence="7 10" id="KW-0472">Membrane</keyword>
<evidence type="ECO:0000256" key="6">
    <source>
        <dbReference type="ARBA" id="ARBA00022989"/>
    </source>
</evidence>
<proteinExistence type="predicted"/>
<evidence type="ECO:0000256" key="8">
    <source>
        <dbReference type="ARBA" id="ARBA00023170"/>
    </source>
</evidence>
<feature type="transmembrane region" description="Helical" evidence="10">
    <location>
        <begin position="255"/>
        <end position="276"/>
    </location>
</feature>
<keyword evidence="5" id="KW-0552">Olfaction</keyword>